<accession>A0A8H9KSV7</accession>
<evidence type="ECO:0000313" key="2">
    <source>
        <dbReference type="Proteomes" id="UP000628079"/>
    </source>
</evidence>
<comment type="caution">
    <text evidence="1">The sequence shown here is derived from an EMBL/GenBank/DDBJ whole genome shotgun (WGS) entry which is preliminary data.</text>
</comment>
<name>A0A8H9KSV7_9MICO</name>
<protein>
    <submittedName>
        <fullName evidence="1">Uncharacterized protein</fullName>
    </submittedName>
</protein>
<reference evidence="1" key="1">
    <citation type="journal article" date="2014" name="Int. J. Syst. Evol. Microbiol.">
        <title>Complete genome sequence of Corynebacterium casei LMG S-19264T (=DSM 44701T), isolated from a smear-ripened cheese.</title>
        <authorList>
            <consortium name="US DOE Joint Genome Institute (JGI-PGF)"/>
            <person name="Walter F."/>
            <person name="Albersmeier A."/>
            <person name="Kalinowski J."/>
            <person name="Ruckert C."/>
        </authorList>
    </citation>
    <scope>NUCLEOTIDE SEQUENCE</scope>
    <source>
        <strain evidence="1">CGMCC 1.10749</strain>
    </source>
</reference>
<dbReference type="AlphaFoldDB" id="A0A8H9KSV7"/>
<dbReference type="EMBL" id="BMEA01000002">
    <property type="protein sequence ID" value="GGB81364.1"/>
    <property type="molecule type" value="Genomic_DNA"/>
</dbReference>
<reference evidence="1" key="2">
    <citation type="submission" date="2020-09" db="EMBL/GenBank/DDBJ databases">
        <authorList>
            <person name="Sun Q."/>
            <person name="Zhou Y."/>
        </authorList>
    </citation>
    <scope>NUCLEOTIDE SEQUENCE</scope>
    <source>
        <strain evidence="1">CGMCC 1.10749</strain>
    </source>
</reference>
<dbReference type="Proteomes" id="UP000628079">
    <property type="component" value="Unassembled WGS sequence"/>
</dbReference>
<gene>
    <name evidence="1" type="ORF">GCM10011314_21210</name>
</gene>
<proteinExistence type="predicted"/>
<organism evidence="1 2">
    <name type="scientific">Knoellia flava</name>
    <dbReference type="NCBI Taxonomy" id="913969"/>
    <lineage>
        <taxon>Bacteria</taxon>
        <taxon>Bacillati</taxon>
        <taxon>Actinomycetota</taxon>
        <taxon>Actinomycetes</taxon>
        <taxon>Micrococcales</taxon>
        <taxon>Intrasporangiaceae</taxon>
        <taxon>Knoellia</taxon>
    </lineage>
</organism>
<sequence>MISRAAEWEASLSGAFAILMHEPPAKRRKTPPADLIKLFKNNAYRWPHLEARILKMCAAAGGEDGAIEWRNWMVHATATPAWSGERAFLHKAEKKQEGTAQRIITVDQTQRLAAMFRWLTDILARILSDMHPDGRPVVCADPLGPPPPSARN</sequence>
<evidence type="ECO:0000313" key="1">
    <source>
        <dbReference type="EMBL" id="GGB81364.1"/>
    </source>
</evidence>
<dbReference type="RefSeq" id="WP_035945283.1">
    <property type="nucleotide sequence ID" value="NZ_BMEA01000002.1"/>
</dbReference>